<dbReference type="CDD" id="cd07381">
    <property type="entry name" value="MPP_CapA"/>
    <property type="match status" value="1"/>
</dbReference>
<evidence type="ECO:0000313" key="4">
    <source>
        <dbReference type="Proteomes" id="UP000095672"/>
    </source>
</evidence>
<evidence type="ECO:0000313" key="3">
    <source>
        <dbReference type="EMBL" id="AOS96752.1"/>
    </source>
</evidence>
<dbReference type="Pfam" id="PF09587">
    <property type="entry name" value="PGA_cap"/>
    <property type="match status" value="1"/>
</dbReference>
<sequence>MHPATSVRLLLAGDVMTGRGIDQILPHPGSPQIHESYLHSAIDYVRLAEMQSGSALKEAYFAYPWGDALVEMNKRSPALRVINLETAVTRCDDYWHGKGINYRMHPDNLPCLTDANIDVCTLANNHVLDWGYGGLSETLRTLRNAGLTLAGAGANDLEASAPAEIQLDGKRLLIFACAHGSSGVPPEWSAGPELPGVHLLPDLRSGSAGKLIRFIQKYSKPEDLVMVSIHWGGNWGYRIPEEQQGFAHLLVDAGVDVVCGHSSHHPKGVEIYRDRAILYGCGDLINDYEGISGHEAYRPELRILYSVDLDPETGALLNLELIPFKSQKLRLCRADAEDRTWLQKTLQREYRSLGMMVEDTGSALVLSWPPPTG</sequence>
<dbReference type="SUPFAM" id="SSF56300">
    <property type="entry name" value="Metallo-dependent phosphatases"/>
    <property type="match status" value="1"/>
</dbReference>
<organism evidence="3 4">
    <name type="scientific">Microbulbifer aggregans</name>
    <dbReference type="NCBI Taxonomy" id="1769779"/>
    <lineage>
        <taxon>Bacteria</taxon>
        <taxon>Pseudomonadati</taxon>
        <taxon>Pseudomonadota</taxon>
        <taxon>Gammaproteobacteria</taxon>
        <taxon>Cellvibrionales</taxon>
        <taxon>Microbulbiferaceae</taxon>
        <taxon>Microbulbifer</taxon>
    </lineage>
</organism>
<dbReference type="Proteomes" id="UP000095672">
    <property type="component" value="Chromosome"/>
</dbReference>
<dbReference type="KEGG" id="micc:AUP74_01293"/>
<dbReference type="PANTHER" id="PTHR33393:SF11">
    <property type="entry name" value="POLYGLUTAMINE SYNTHESIS ACCESSORY PROTEIN RV0574C-RELATED"/>
    <property type="match status" value="1"/>
</dbReference>
<dbReference type="Gene3D" id="3.60.21.10">
    <property type="match status" value="1"/>
</dbReference>
<comment type="similarity">
    <text evidence="1">Belongs to the CapA family.</text>
</comment>
<protein>
    <submittedName>
        <fullName evidence="3">Capsule biosynthesis protein CapA</fullName>
    </submittedName>
</protein>
<dbReference type="InterPro" id="IPR029052">
    <property type="entry name" value="Metallo-depent_PP-like"/>
</dbReference>
<accession>A0A1C9W6H5</accession>
<proteinExistence type="inferred from homology"/>
<dbReference type="AlphaFoldDB" id="A0A1C9W6H5"/>
<dbReference type="SMART" id="SM00854">
    <property type="entry name" value="PGA_cap"/>
    <property type="match status" value="1"/>
</dbReference>
<dbReference type="InterPro" id="IPR052169">
    <property type="entry name" value="CW_Biosynth-Accessory"/>
</dbReference>
<dbReference type="STRING" id="1769779.AUP74_01293"/>
<dbReference type="OrthoDB" id="9810718at2"/>
<feature type="domain" description="Capsule synthesis protein CapA" evidence="2">
    <location>
        <begin position="8"/>
        <end position="288"/>
    </location>
</feature>
<keyword evidence="4" id="KW-1185">Reference proteome</keyword>
<dbReference type="RefSeq" id="WP_083260853.1">
    <property type="nucleotide sequence ID" value="NZ_CP014143.1"/>
</dbReference>
<gene>
    <name evidence="3" type="primary">capA</name>
    <name evidence="3" type="ORF">AUP74_01293</name>
</gene>
<dbReference type="EMBL" id="CP014143">
    <property type="protein sequence ID" value="AOS96752.1"/>
    <property type="molecule type" value="Genomic_DNA"/>
</dbReference>
<evidence type="ECO:0000256" key="1">
    <source>
        <dbReference type="ARBA" id="ARBA00005662"/>
    </source>
</evidence>
<dbReference type="InterPro" id="IPR019079">
    <property type="entry name" value="Capsule_synth_CapA"/>
</dbReference>
<reference evidence="4" key="1">
    <citation type="submission" date="2016-01" db="EMBL/GenBank/DDBJ databases">
        <title>Complete genome sequence of Microbulbifer sp. CCB-MM1, a halophile isolated from Matang Mangrove Forest, Perak.</title>
        <authorList>
            <person name="Moh T.H."/>
            <person name="Dinesh B."/>
            <person name="Lau N.-S."/>
            <person name="Go F."/>
            <person name="Alexander Chong S.-C."/>
        </authorList>
    </citation>
    <scope>NUCLEOTIDE SEQUENCE [LARGE SCALE GENOMIC DNA]</scope>
    <source>
        <strain evidence="4">CCB-MM1</strain>
    </source>
</reference>
<name>A0A1C9W6H5_9GAMM</name>
<dbReference type="PATRIC" id="fig|1769779.3.peg.1311"/>
<evidence type="ECO:0000259" key="2">
    <source>
        <dbReference type="SMART" id="SM00854"/>
    </source>
</evidence>
<dbReference type="PANTHER" id="PTHR33393">
    <property type="entry name" value="POLYGLUTAMINE SYNTHESIS ACCESSORY PROTEIN RV0574C-RELATED"/>
    <property type="match status" value="1"/>
</dbReference>